<evidence type="ECO:0000256" key="9">
    <source>
        <dbReference type="RuleBase" id="RU004016"/>
    </source>
</evidence>
<keyword evidence="4" id="KW-0133">Cell shape</keyword>
<comment type="caution">
    <text evidence="11">The sequence shown here is derived from an EMBL/GenBank/DDBJ whole genome shotgun (WGS) entry which is preliminary data.</text>
</comment>
<keyword evidence="3" id="KW-0378">Hydrolase</keyword>
<dbReference type="AlphaFoldDB" id="A0A512M4L2"/>
<keyword evidence="2" id="KW-0732">Signal</keyword>
<evidence type="ECO:0000256" key="5">
    <source>
        <dbReference type="ARBA" id="ARBA00022984"/>
    </source>
</evidence>
<evidence type="ECO:0000313" key="11">
    <source>
        <dbReference type="EMBL" id="GEP41271.1"/>
    </source>
</evidence>
<dbReference type="EMBL" id="BKAG01000002">
    <property type="protein sequence ID" value="GEP41271.1"/>
    <property type="molecule type" value="Genomic_DNA"/>
</dbReference>
<evidence type="ECO:0000256" key="7">
    <source>
        <dbReference type="PIRSR" id="PIRSR618044-1"/>
    </source>
</evidence>
<dbReference type="Gene3D" id="3.40.710.10">
    <property type="entry name" value="DD-peptidase/beta-lactamase superfamily"/>
    <property type="match status" value="1"/>
</dbReference>
<accession>A0A512M4L2</accession>
<gene>
    <name evidence="11" type="ORF">BGE01nite_05620</name>
</gene>
<dbReference type="Proteomes" id="UP000321577">
    <property type="component" value="Unassembled WGS sequence"/>
</dbReference>
<dbReference type="Pfam" id="PF00768">
    <property type="entry name" value="Peptidase_S11"/>
    <property type="match status" value="2"/>
</dbReference>
<feature type="active site" description="Proton acceptor" evidence="7">
    <location>
        <position position="51"/>
    </location>
</feature>
<feature type="active site" evidence="7">
    <location>
        <position position="108"/>
    </location>
</feature>
<keyword evidence="12" id="KW-1185">Reference proteome</keyword>
<comment type="similarity">
    <text evidence="1 9">Belongs to the peptidase S11 family.</text>
</comment>
<protein>
    <recommendedName>
        <fullName evidence="10">Peptidase S11 D-alanyl-D-alanine carboxypeptidase A N-terminal domain-containing protein</fullName>
    </recommendedName>
</protein>
<dbReference type="GO" id="GO:0009252">
    <property type="term" value="P:peptidoglycan biosynthetic process"/>
    <property type="evidence" value="ECO:0007669"/>
    <property type="project" value="UniProtKB-KW"/>
</dbReference>
<dbReference type="PANTHER" id="PTHR21581:SF33">
    <property type="entry name" value="D-ALANYL-D-ALANINE CARBOXYPEPTIDASE DACB"/>
    <property type="match status" value="1"/>
</dbReference>
<proteinExistence type="inferred from homology"/>
<dbReference type="PRINTS" id="PR00725">
    <property type="entry name" value="DADACBPTASE1"/>
</dbReference>
<dbReference type="PANTHER" id="PTHR21581">
    <property type="entry name" value="D-ALANYL-D-ALANINE CARBOXYPEPTIDASE"/>
    <property type="match status" value="1"/>
</dbReference>
<dbReference type="GO" id="GO:0008360">
    <property type="term" value="P:regulation of cell shape"/>
    <property type="evidence" value="ECO:0007669"/>
    <property type="project" value="UniProtKB-KW"/>
</dbReference>
<evidence type="ECO:0000256" key="4">
    <source>
        <dbReference type="ARBA" id="ARBA00022960"/>
    </source>
</evidence>
<feature type="domain" description="Peptidase S11 D-alanyl-D-alanine carboxypeptidase A N-terminal" evidence="10">
    <location>
        <begin position="14"/>
        <end position="120"/>
    </location>
</feature>
<organism evidence="11 12">
    <name type="scientific">Brevifollis gellanilyticus</name>
    <dbReference type="NCBI Taxonomy" id="748831"/>
    <lineage>
        <taxon>Bacteria</taxon>
        <taxon>Pseudomonadati</taxon>
        <taxon>Verrucomicrobiota</taxon>
        <taxon>Verrucomicrobiia</taxon>
        <taxon>Verrucomicrobiales</taxon>
        <taxon>Verrucomicrobiaceae</taxon>
    </lineage>
</organism>
<sequence>MKCFAADRPTEDLAGPPAVTAKSWIIADLESGQEVASLLANEPRKAASTTKIMCAYVVLELVQKDPAVLDEWVSISKLADSTAGSTADVKAGEKVQVRDGLYALMLPSGNDMGNAFAEHFHSRLAAPGEETPKGVKAPAYASRANFIAEMNRTAGRLGMTDSTYRIPFGDGGAETDYTTTARDLVKLTLAARKHALFREVVAAQTHRAQIRMPNKKEREAEWKNSNELLKLANYDGVKTGTTTSAGACLVATGSYEGRGFIVVTLGSASEEARFADNRNLFRWVWGKRD</sequence>
<feature type="active site" description="Acyl-ester intermediate" evidence="7">
    <location>
        <position position="48"/>
    </location>
</feature>
<dbReference type="GO" id="GO:0071555">
    <property type="term" value="P:cell wall organization"/>
    <property type="evidence" value="ECO:0007669"/>
    <property type="project" value="UniProtKB-KW"/>
</dbReference>
<evidence type="ECO:0000256" key="8">
    <source>
        <dbReference type="PIRSR" id="PIRSR618044-2"/>
    </source>
</evidence>
<evidence type="ECO:0000313" key="12">
    <source>
        <dbReference type="Proteomes" id="UP000321577"/>
    </source>
</evidence>
<evidence type="ECO:0000256" key="1">
    <source>
        <dbReference type="ARBA" id="ARBA00007164"/>
    </source>
</evidence>
<dbReference type="GO" id="GO:0006508">
    <property type="term" value="P:proteolysis"/>
    <property type="evidence" value="ECO:0007669"/>
    <property type="project" value="InterPro"/>
</dbReference>
<keyword evidence="6" id="KW-0961">Cell wall biogenesis/degradation</keyword>
<feature type="domain" description="Peptidase S11 D-alanyl-D-alanine carboxypeptidase A N-terminal" evidence="10">
    <location>
        <begin position="142"/>
        <end position="267"/>
    </location>
</feature>
<evidence type="ECO:0000256" key="2">
    <source>
        <dbReference type="ARBA" id="ARBA00022729"/>
    </source>
</evidence>
<dbReference type="InterPro" id="IPR018044">
    <property type="entry name" value="Peptidase_S11"/>
</dbReference>
<reference evidence="11 12" key="1">
    <citation type="submission" date="2019-07" db="EMBL/GenBank/DDBJ databases">
        <title>Whole genome shotgun sequence of Brevifollis gellanilyticus NBRC 108608.</title>
        <authorList>
            <person name="Hosoyama A."/>
            <person name="Uohara A."/>
            <person name="Ohji S."/>
            <person name="Ichikawa N."/>
        </authorList>
    </citation>
    <scope>NUCLEOTIDE SEQUENCE [LARGE SCALE GENOMIC DNA]</scope>
    <source>
        <strain evidence="11 12">NBRC 108608</strain>
    </source>
</reference>
<evidence type="ECO:0000256" key="3">
    <source>
        <dbReference type="ARBA" id="ARBA00022801"/>
    </source>
</evidence>
<evidence type="ECO:0000256" key="6">
    <source>
        <dbReference type="ARBA" id="ARBA00023316"/>
    </source>
</evidence>
<dbReference type="SUPFAM" id="SSF56601">
    <property type="entry name" value="beta-lactamase/transpeptidase-like"/>
    <property type="match status" value="1"/>
</dbReference>
<evidence type="ECO:0000259" key="10">
    <source>
        <dbReference type="Pfam" id="PF00768"/>
    </source>
</evidence>
<name>A0A512M4L2_9BACT</name>
<feature type="binding site" evidence="8">
    <location>
        <position position="238"/>
    </location>
    <ligand>
        <name>substrate</name>
    </ligand>
</feature>
<dbReference type="InterPro" id="IPR012338">
    <property type="entry name" value="Beta-lactam/transpept-like"/>
</dbReference>
<dbReference type="GO" id="GO:0009002">
    <property type="term" value="F:serine-type D-Ala-D-Ala carboxypeptidase activity"/>
    <property type="evidence" value="ECO:0007669"/>
    <property type="project" value="InterPro"/>
</dbReference>
<keyword evidence="5" id="KW-0573">Peptidoglycan synthesis</keyword>
<dbReference type="InterPro" id="IPR001967">
    <property type="entry name" value="Peptidase_S11_N"/>
</dbReference>